<keyword evidence="3" id="KW-0547">Nucleotide-binding</keyword>
<keyword evidence="2 8" id="KW-0808">Transferase</keyword>
<keyword evidence="9" id="KW-1185">Reference proteome</keyword>
<dbReference type="EC" id="2.7.11.1" evidence="8"/>
<evidence type="ECO:0000256" key="6">
    <source>
        <dbReference type="ARBA" id="ARBA00022969"/>
    </source>
</evidence>
<sequence>MSIKFESRSVNEAFARQAVGAFASQLDPTMEELGDIKTVVSEAVTNAIVHGYADRSGFITVAVRLFEGRALEIKIKDTGCGIENVEQARKPMFTTGDDSRSGMGFTIMESFTDRLRVRSAPGRGTVVTMTKVLRERET</sequence>
<dbReference type="RefSeq" id="WP_186969777.1">
    <property type="nucleotide sequence ID" value="NZ_JACOPK010000004.1"/>
</dbReference>
<accession>A0ABR7GMJ9</accession>
<evidence type="ECO:0000313" key="8">
    <source>
        <dbReference type="EMBL" id="MBC5695525.1"/>
    </source>
</evidence>
<dbReference type="InterPro" id="IPR003594">
    <property type="entry name" value="HATPase_dom"/>
</dbReference>
<proteinExistence type="predicted"/>
<organism evidence="8 9">
    <name type="scientific">Agathobaculum hominis</name>
    <dbReference type="NCBI Taxonomy" id="2763014"/>
    <lineage>
        <taxon>Bacteria</taxon>
        <taxon>Bacillati</taxon>
        <taxon>Bacillota</taxon>
        <taxon>Clostridia</taxon>
        <taxon>Eubacteriales</taxon>
        <taxon>Butyricicoccaceae</taxon>
        <taxon>Agathobaculum</taxon>
    </lineage>
</organism>
<keyword evidence="1" id="KW-0723">Serine/threonine-protein kinase</keyword>
<evidence type="ECO:0000259" key="7">
    <source>
        <dbReference type="SMART" id="SM00387"/>
    </source>
</evidence>
<evidence type="ECO:0000256" key="3">
    <source>
        <dbReference type="ARBA" id="ARBA00022741"/>
    </source>
</evidence>
<protein>
    <submittedName>
        <fullName evidence="8">Anti-sigma F factor</fullName>
        <ecNumber evidence="8">2.7.11.1</ecNumber>
    </submittedName>
</protein>
<name>A0ABR7GMJ9_9FIRM</name>
<dbReference type="SUPFAM" id="SSF55874">
    <property type="entry name" value="ATPase domain of HSP90 chaperone/DNA topoisomerase II/histidine kinase"/>
    <property type="match status" value="1"/>
</dbReference>
<dbReference type="EMBL" id="JACOPK010000004">
    <property type="protein sequence ID" value="MBC5695525.1"/>
    <property type="molecule type" value="Genomic_DNA"/>
</dbReference>
<dbReference type="InterPro" id="IPR050267">
    <property type="entry name" value="Anti-sigma-factor_SerPK"/>
</dbReference>
<dbReference type="Pfam" id="PF13581">
    <property type="entry name" value="HATPase_c_2"/>
    <property type="match status" value="1"/>
</dbReference>
<dbReference type="InterPro" id="IPR036890">
    <property type="entry name" value="HATPase_C_sf"/>
</dbReference>
<comment type="caution">
    <text evidence="8">The sequence shown here is derived from an EMBL/GenBank/DDBJ whole genome shotgun (WGS) entry which is preliminary data.</text>
</comment>
<evidence type="ECO:0000256" key="2">
    <source>
        <dbReference type="ARBA" id="ARBA00022679"/>
    </source>
</evidence>
<evidence type="ECO:0000313" key="9">
    <source>
        <dbReference type="Proteomes" id="UP000641741"/>
    </source>
</evidence>
<keyword evidence="4" id="KW-0418">Kinase</keyword>
<keyword evidence="6" id="KW-0749">Sporulation</keyword>
<gene>
    <name evidence="8" type="ORF">H8S02_06140</name>
</gene>
<dbReference type="InterPro" id="IPR010194">
    <property type="entry name" value="Anti-sigma_F"/>
</dbReference>
<reference evidence="8 9" key="1">
    <citation type="submission" date="2020-08" db="EMBL/GenBank/DDBJ databases">
        <title>Genome public.</title>
        <authorList>
            <person name="Liu C."/>
            <person name="Sun Q."/>
        </authorList>
    </citation>
    <scope>NUCLEOTIDE SEQUENCE [LARGE SCALE GENOMIC DNA]</scope>
    <source>
        <strain evidence="8 9">M2</strain>
    </source>
</reference>
<evidence type="ECO:0000256" key="5">
    <source>
        <dbReference type="ARBA" id="ARBA00022840"/>
    </source>
</evidence>
<keyword evidence="5" id="KW-0067">ATP-binding</keyword>
<dbReference type="PANTHER" id="PTHR35526">
    <property type="entry name" value="ANTI-SIGMA-F FACTOR RSBW-RELATED"/>
    <property type="match status" value="1"/>
</dbReference>
<evidence type="ECO:0000256" key="1">
    <source>
        <dbReference type="ARBA" id="ARBA00022527"/>
    </source>
</evidence>
<dbReference type="SMART" id="SM00387">
    <property type="entry name" value="HATPase_c"/>
    <property type="match status" value="1"/>
</dbReference>
<dbReference type="Proteomes" id="UP000641741">
    <property type="component" value="Unassembled WGS sequence"/>
</dbReference>
<dbReference type="PANTHER" id="PTHR35526:SF3">
    <property type="entry name" value="ANTI-SIGMA-F FACTOR RSBW"/>
    <property type="match status" value="1"/>
</dbReference>
<dbReference type="GO" id="GO:0004674">
    <property type="term" value="F:protein serine/threonine kinase activity"/>
    <property type="evidence" value="ECO:0007669"/>
    <property type="project" value="UniProtKB-EC"/>
</dbReference>
<dbReference type="Gene3D" id="3.30.565.10">
    <property type="entry name" value="Histidine kinase-like ATPase, C-terminal domain"/>
    <property type="match status" value="1"/>
</dbReference>
<evidence type="ECO:0000256" key="4">
    <source>
        <dbReference type="ARBA" id="ARBA00022777"/>
    </source>
</evidence>
<feature type="domain" description="Histidine kinase/HSP90-like ATPase" evidence="7">
    <location>
        <begin position="31"/>
        <end position="135"/>
    </location>
</feature>
<dbReference type="NCBIfam" id="TIGR01925">
    <property type="entry name" value="spIIAB"/>
    <property type="match status" value="1"/>
</dbReference>